<evidence type="ECO:0000313" key="3">
    <source>
        <dbReference type="Proteomes" id="UP000224871"/>
    </source>
</evidence>
<feature type="transmembrane region" description="Helical" evidence="1">
    <location>
        <begin position="6"/>
        <end position="23"/>
    </location>
</feature>
<evidence type="ECO:0000313" key="2">
    <source>
        <dbReference type="EMBL" id="PHM27538.1"/>
    </source>
</evidence>
<dbReference type="EMBL" id="NIBU01000111">
    <property type="protein sequence ID" value="PHM27538.1"/>
    <property type="molecule type" value="Genomic_DNA"/>
</dbReference>
<accession>A0A2G0MYN5</accession>
<comment type="caution">
    <text evidence="2">The sequence shown here is derived from an EMBL/GenBank/DDBJ whole genome shotgun (WGS) entry which is preliminary data.</text>
</comment>
<keyword evidence="1" id="KW-0812">Transmembrane</keyword>
<sequence>MVFSVINLILMAAFHSVLYLGKYSNPISLNYSRYFNA</sequence>
<reference evidence="2 3" key="1">
    <citation type="journal article" date="2017" name="Nat. Microbiol.">
        <title>Natural product diversity associated with the nematode symbionts Photorhabdus and Xenorhabdus.</title>
        <authorList>
            <person name="Tobias N.J."/>
            <person name="Wolff H."/>
            <person name="Djahanschiri B."/>
            <person name="Grundmann F."/>
            <person name="Kronenwerth M."/>
            <person name="Shi Y.M."/>
            <person name="Simonyi S."/>
            <person name="Grun P."/>
            <person name="Shapiro-Ilan D."/>
            <person name="Pidot S.J."/>
            <person name="Stinear T.P."/>
            <person name="Ebersberger I."/>
            <person name="Bode H.B."/>
        </authorList>
    </citation>
    <scope>NUCLEOTIDE SEQUENCE [LARGE SCALE GENOMIC DNA]</scope>
    <source>
        <strain evidence="2 3">DSM 16336</strain>
    </source>
</reference>
<gene>
    <name evidence="2" type="ORF">Xinn_03960</name>
</gene>
<name>A0A2G0MYN5_9GAMM</name>
<proteinExistence type="predicted"/>
<evidence type="ECO:0000256" key="1">
    <source>
        <dbReference type="SAM" id="Phobius"/>
    </source>
</evidence>
<keyword evidence="1" id="KW-1133">Transmembrane helix</keyword>
<organism evidence="2 3">
    <name type="scientific">Xenorhabdus innexi</name>
    <dbReference type="NCBI Taxonomy" id="290109"/>
    <lineage>
        <taxon>Bacteria</taxon>
        <taxon>Pseudomonadati</taxon>
        <taxon>Pseudomonadota</taxon>
        <taxon>Gammaproteobacteria</taxon>
        <taxon>Enterobacterales</taxon>
        <taxon>Morganellaceae</taxon>
        <taxon>Xenorhabdus</taxon>
    </lineage>
</organism>
<keyword evidence="1" id="KW-0472">Membrane</keyword>
<protein>
    <submittedName>
        <fullName evidence="2">Uncharacterized protein</fullName>
    </submittedName>
</protein>
<dbReference type="Proteomes" id="UP000224871">
    <property type="component" value="Unassembled WGS sequence"/>
</dbReference>
<keyword evidence="3" id="KW-1185">Reference proteome</keyword>